<name>A0A916NQP4_9FLAO</name>
<accession>A0A916NQP4</accession>
<dbReference type="AlphaFoldDB" id="A0A916NQP4"/>
<sequence length="430" mass="49223">MTKILCCFLFSFLFAGMVSAQMKGYSILRDESDESAYLILQAQVDPYSCFSGKSMRGLYSLVDGELRLDSILGEDEFGKDEECYAFEVGKKIDFTGNLVVSRLEFNEKQFTKILGKGGVEIDNYTSDITMISFENGVNKNEYCVGRESSYCNSYAGQLFLNLWGESHSVKILHDGQVIYDLTELEIFGEYVLILPAGKYQIQEVTYEGEIILKEFQLDAEQRYFYDGANYGYNYDETYNFGTSLNYSGYVGMDFLYTNANLISLSDNEASKSFHLGFKGGADMFSSKIGMSKLAITYGFDYDYVNLDNEFDSIADKEVKRTAYVGIYYTTDVFFRQYFSLPIADRYVRPCLDLGVSYKLPLYFRKNTVTDGFKYSERWLHLYNELIVYSRIGMSNGFALNVSYRPFNSIKNGLPELPKLQFGLTIMLDVY</sequence>
<dbReference type="EMBL" id="OU015584">
    <property type="protein sequence ID" value="CAG5079620.1"/>
    <property type="molecule type" value="Genomic_DNA"/>
</dbReference>
<evidence type="ECO:0000313" key="3">
    <source>
        <dbReference type="Proteomes" id="UP000683507"/>
    </source>
</evidence>
<proteinExistence type="predicted"/>
<dbReference type="Proteomes" id="UP000683507">
    <property type="component" value="Chromosome"/>
</dbReference>
<reference evidence="2" key="1">
    <citation type="submission" date="2021-04" db="EMBL/GenBank/DDBJ databases">
        <authorList>
            <person name="Rodrigo-Torres L."/>
            <person name="Arahal R. D."/>
            <person name="Lucena T."/>
        </authorList>
    </citation>
    <scope>NUCLEOTIDE SEQUENCE</scope>
    <source>
        <strain evidence="2">AS29M-1</strain>
    </source>
</reference>
<evidence type="ECO:0000256" key="1">
    <source>
        <dbReference type="SAM" id="SignalP"/>
    </source>
</evidence>
<evidence type="ECO:0000313" key="2">
    <source>
        <dbReference type="EMBL" id="CAG5079620.1"/>
    </source>
</evidence>
<dbReference type="KEGG" id="ptan:CRYO30217_00990"/>
<dbReference type="RefSeq" id="WP_258541210.1">
    <property type="nucleotide sequence ID" value="NZ_OU015584.1"/>
</dbReference>
<keyword evidence="1" id="KW-0732">Signal</keyword>
<keyword evidence="3" id="KW-1185">Reference proteome</keyword>
<feature type="signal peptide" evidence="1">
    <location>
        <begin position="1"/>
        <end position="20"/>
    </location>
</feature>
<gene>
    <name evidence="2" type="ORF">CRYO30217_00990</name>
</gene>
<feature type="chain" id="PRO_5037460832" evidence="1">
    <location>
        <begin position="21"/>
        <end position="430"/>
    </location>
</feature>
<protein>
    <submittedName>
        <fullName evidence="2">Uncharacterized protein</fullName>
    </submittedName>
</protein>
<organism evidence="2 3">
    <name type="scientific">Parvicella tangerina</name>
    <dbReference type="NCBI Taxonomy" id="2829795"/>
    <lineage>
        <taxon>Bacteria</taxon>
        <taxon>Pseudomonadati</taxon>
        <taxon>Bacteroidota</taxon>
        <taxon>Flavobacteriia</taxon>
        <taxon>Flavobacteriales</taxon>
        <taxon>Parvicellaceae</taxon>
        <taxon>Parvicella</taxon>
    </lineage>
</organism>